<feature type="non-terminal residue" evidence="1">
    <location>
        <position position="1"/>
    </location>
</feature>
<dbReference type="EMBL" id="BARS01037291">
    <property type="protein sequence ID" value="GAG24641.1"/>
    <property type="molecule type" value="Genomic_DNA"/>
</dbReference>
<gene>
    <name evidence="1" type="ORF">S01H1_57193</name>
</gene>
<dbReference type="AlphaFoldDB" id="X0XI65"/>
<proteinExistence type="predicted"/>
<evidence type="ECO:0000313" key="1">
    <source>
        <dbReference type="EMBL" id="GAG24641.1"/>
    </source>
</evidence>
<comment type="caution">
    <text evidence="1">The sequence shown here is derived from an EMBL/GenBank/DDBJ whole genome shotgun (WGS) entry which is preliminary data.</text>
</comment>
<name>X0XI65_9ZZZZ</name>
<accession>X0XI65</accession>
<organism evidence="1">
    <name type="scientific">marine sediment metagenome</name>
    <dbReference type="NCBI Taxonomy" id="412755"/>
    <lineage>
        <taxon>unclassified sequences</taxon>
        <taxon>metagenomes</taxon>
        <taxon>ecological metagenomes</taxon>
    </lineage>
</organism>
<protein>
    <recommendedName>
        <fullName evidence="2">Cytochrome c domain-containing protein</fullName>
    </recommendedName>
</protein>
<reference evidence="1" key="1">
    <citation type="journal article" date="2014" name="Front. Microbiol.">
        <title>High frequency of phylogenetically diverse reductive dehalogenase-homologous genes in deep subseafloor sedimentary metagenomes.</title>
        <authorList>
            <person name="Kawai M."/>
            <person name="Futagami T."/>
            <person name="Toyoda A."/>
            <person name="Takaki Y."/>
            <person name="Nishi S."/>
            <person name="Hori S."/>
            <person name="Arai W."/>
            <person name="Tsubouchi T."/>
            <person name="Morono Y."/>
            <person name="Uchiyama I."/>
            <person name="Ito T."/>
            <person name="Fujiyama A."/>
            <person name="Inagaki F."/>
            <person name="Takami H."/>
        </authorList>
    </citation>
    <scope>NUCLEOTIDE SEQUENCE</scope>
    <source>
        <strain evidence="1">Expedition CK06-06</strain>
    </source>
</reference>
<sequence length="62" mass="6799">KNDALSHEPVVVARDHIEESFPAEISPMPTGLIDILSPSQIYDLLAYLLAEGNPTHKAFQTP</sequence>
<evidence type="ECO:0008006" key="2">
    <source>
        <dbReference type="Google" id="ProtNLM"/>
    </source>
</evidence>